<evidence type="ECO:0000313" key="7">
    <source>
        <dbReference type="Proteomes" id="UP001597221"/>
    </source>
</evidence>
<keyword evidence="2 4" id="KW-0378">Hydrolase</keyword>
<dbReference type="InterPro" id="IPR015797">
    <property type="entry name" value="NUDIX_hydrolase-like_dom_sf"/>
</dbReference>
<evidence type="ECO:0000313" key="6">
    <source>
        <dbReference type="EMBL" id="MFD1609090.1"/>
    </source>
</evidence>
<dbReference type="PROSITE" id="PS00893">
    <property type="entry name" value="NUDIX_BOX"/>
    <property type="match status" value="1"/>
</dbReference>
<dbReference type="Proteomes" id="UP001597221">
    <property type="component" value="Unassembled WGS sequence"/>
</dbReference>
<organism evidence="6 7">
    <name type="scientific">Oceanobacillus luteolus</name>
    <dbReference type="NCBI Taxonomy" id="1274358"/>
    <lineage>
        <taxon>Bacteria</taxon>
        <taxon>Bacillati</taxon>
        <taxon>Bacillota</taxon>
        <taxon>Bacilli</taxon>
        <taxon>Bacillales</taxon>
        <taxon>Bacillaceae</taxon>
        <taxon>Oceanobacillus</taxon>
    </lineage>
</organism>
<dbReference type="InterPro" id="IPR020084">
    <property type="entry name" value="NUDIX_hydrolase_CS"/>
</dbReference>
<keyword evidence="3" id="KW-0460">Magnesium</keyword>
<accession>A0ABW4HV97</accession>
<comment type="cofactor">
    <cofactor evidence="1">
        <name>Mg(2+)</name>
        <dbReference type="ChEBI" id="CHEBI:18420"/>
    </cofactor>
</comment>
<dbReference type="PROSITE" id="PS51462">
    <property type="entry name" value="NUDIX"/>
    <property type="match status" value="1"/>
</dbReference>
<dbReference type="EC" id="3.6.-.-" evidence="6"/>
<dbReference type="CDD" id="cd02883">
    <property type="entry name" value="NUDIX_Hydrolase"/>
    <property type="match status" value="1"/>
</dbReference>
<evidence type="ECO:0000256" key="3">
    <source>
        <dbReference type="ARBA" id="ARBA00022842"/>
    </source>
</evidence>
<reference evidence="7" key="1">
    <citation type="journal article" date="2019" name="Int. J. Syst. Evol. Microbiol.">
        <title>The Global Catalogue of Microorganisms (GCM) 10K type strain sequencing project: providing services to taxonomists for standard genome sequencing and annotation.</title>
        <authorList>
            <consortium name="The Broad Institute Genomics Platform"/>
            <consortium name="The Broad Institute Genome Sequencing Center for Infectious Disease"/>
            <person name="Wu L."/>
            <person name="Ma J."/>
        </authorList>
    </citation>
    <scope>NUCLEOTIDE SEQUENCE [LARGE SCALE GENOMIC DNA]</scope>
    <source>
        <strain evidence="7">CGMCC 1.12376</strain>
    </source>
</reference>
<dbReference type="PANTHER" id="PTHR43046">
    <property type="entry name" value="GDP-MANNOSE MANNOSYL HYDROLASE"/>
    <property type="match status" value="1"/>
</dbReference>
<dbReference type="RefSeq" id="WP_379598526.1">
    <property type="nucleotide sequence ID" value="NZ_JBHUDE010000147.1"/>
</dbReference>
<proteinExistence type="inferred from homology"/>
<evidence type="ECO:0000256" key="2">
    <source>
        <dbReference type="ARBA" id="ARBA00022801"/>
    </source>
</evidence>
<protein>
    <submittedName>
        <fullName evidence="6">NUDIX hydrolase</fullName>
        <ecNumber evidence="6">3.6.-.-</ecNumber>
    </submittedName>
</protein>
<dbReference type="PRINTS" id="PR00502">
    <property type="entry name" value="NUDIXFAMILY"/>
</dbReference>
<dbReference type="GO" id="GO:0016787">
    <property type="term" value="F:hydrolase activity"/>
    <property type="evidence" value="ECO:0007669"/>
    <property type="project" value="UniProtKB-KW"/>
</dbReference>
<dbReference type="InterPro" id="IPR020476">
    <property type="entry name" value="Nudix_hydrolase"/>
</dbReference>
<comment type="similarity">
    <text evidence="4">Belongs to the Nudix hydrolase family.</text>
</comment>
<name>A0ABW4HV97_9BACI</name>
<evidence type="ECO:0000259" key="5">
    <source>
        <dbReference type="PROSITE" id="PS51462"/>
    </source>
</evidence>
<dbReference type="SUPFAM" id="SSF55811">
    <property type="entry name" value="Nudix"/>
    <property type="match status" value="1"/>
</dbReference>
<dbReference type="Gene3D" id="3.90.79.10">
    <property type="entry name" value="Nucleoside Triphosphate Pyrophosphohydrolase"/>
    <property type="match status" value="1"/>
</dbReference>
<dbReference type="InterPro" id="IPR000086">
    <property type="entry name" value="NUDIX_hydrolase_dom"/>
</dbReference>
<gene>
    <name evidence="6" type="ORF">ACFSBH_15855</name>
</gene>
<dbReference type="PANTHER" id="PTHR43046:SF12">
    <property type="entry name" value="GDP-MANNOSE MANNOSYL HYDROLASE"/>
    <property type="match status" value="1"/>
</dbReference>
<comment type="caution">
    <text evidence="6">The sequence shown here is derived from an EMBL/GenBank/DDBJ whole genome shotgun (WGS) entry which is preliminary data.</text>
</comment>
<evidence type="ECO:0000256" key="4">
    <source>
        <dbReference type="RuleBase" id="RU003476"/>
    </source>
</evidence>
<evidence type="ECO:0000256" key="1">
    <source>
        <dbReference type="ARBA" id="ARBA00001946"/>
    </source>
</evidence>
<keyword evidence="7" id="KW-1185">Reference proteome</keyword>
<feature type="domain" description="Nudix hydrolase" evidence="5">
    <location>
        <begin position="2"/>
        <end position="131"/>
    </location>
</feature>
<sequence>MKRVDVAYVLLLDEHNEKVLMVKNRGENSSYYTLPGGAVEYGETLEAAAIREVKEETGLDVEIDEVFTVSEAFIEERGHHAVFFTFTGKVVGGEIEISIPEEIEEVTWMEADLAEIYAHIPSELKGLIKKKSTIPYINRGRVVHS</sequence>
<dbReference type="Pfam" id="PF00293">
    <property type="entry name" value="NUDIX"/>
    <property type="match status" value="1"/>
</dbReference>
<dbReference type="EMBL" id="JBHUDE010000147">
    <property type="protein sequence ID" value="MFD1609090.1"/>
    <property type="molecule type" value="Genomic_DNA"/>
</dbReference>